<dbReference type="Proteomes" id="UP000016646">
    <property type="component" value="Unassembled WGS sequence"/>
</dbReference>
<dbReference type="Gene3D" id="1.10.260.50">
    <property type="match status" value="1"/>
</dbReference>
<evidence type="ECO:0000313" key="6">
    <source>
        <dbReference type="Proteomes" id="UP000016412"/>
    </source>
</evidence>
<keyword evidence="4" id="KW-0032">Aminotransferase</keyword>
<dbReference type="InterPro" id="IPR000192">
    <property type="entry name" value="Aminotrans_V_dom"/>
</dbReference>
<dbReference type="EMBL" id="AUZJ01000050">
    <property type="protein sequence ID" value="ERF60019.1"/>
    <property type="molecule type" value="Genomic_DNA"/>
</dbReference>
<dbReference type="PATRIC" id="fig|1125725.3.peg.2004"/>
<dbReference type="GO" id="GO:0008483">
    <property type="term" value="F:transaminase activity"/>
    <property type="evidence" value="ECO:0007669"/>
    <property type="project" value="UniProtKB-KW"/>
</dbReference>
<dbReference type="PANTHER" id="PTHR11601:SF50">
    <property type="entry name" value="CYSTEINE DESULFURASE ISCS 2-RELATED"/>
    <property type="match status" value="1"/>
</dbReference>
<keyword evidence="7" id="KW-1185">Reference proteome</keyword>
<evidence type="ECO:0000313" key="4">
    <source>
        <dbReference type="EMBL" id="ERF60019.1"/>
    </source>
</evidence>
<proteinExistence type="predicted"/>
<dbReference type="AlphaFoldDB" id="U1GTS1"/>
<evidence type="ECO:0000259" key="3">
    <source>
        <dbReference type="Pfam" id="PF00266"/>
    </source>
</evidence>
<sequence>MERNDIDHYFDWAATAPSDKDILEASLAETFSAWGNPSSMHSVGKEAKRLLEKARALCAASLGVPSETLYFTSGGTESDCIPLLSVLNRPQKGTVLISSVEHPAVREQAESLTKCGWRVVRIPATTGGIITKEAVLSKLTDDTALVCVMAVNNETGAIQPINDIADALAKESGNKRKAKLHVDCVQAAGKIPFELSQSGIASAAFSAHKIGGPRGIGILYLADTIESFFRGGGQEKNIRSGTENVYGALAFAHCLERYCISNTNEKARARFETQKKLTESFIRNLSEIAGCTIIPEARLDVRHEDEYSPWIVQASFKNIPGQVMLRALDAEGFCVSTGSACSSHKGQHKGGSAVLQAMNVSASVREGAVRFSFGPRTSESAMKALAVKAGEIAAKFA</sequence>
<dbReference type="OrthoDB" id="9808002at2"/>
<keyword evidence="4" id="KW-0808">Transferase</keyword>
<dbReference type="InterPro" id="IPR016454">
    <property type="entry name" value="Cysteine_dSase"/>
</dbReference>
<evidence type="ECO:0000256" key="1">
    <source>
        <dbReference type="ARBA" id="ARBA00001933"/>
    </source>
</evidence>
<feature type="domain" description="Aminotransferase class V" evidence="3">
    <location>
        <begin position="8"/>
        <end position="383"/>
    </location>
</feature>
<dbReference type="InterPro" id="IPR015421">
    <property type="entry name" value="PyrdxlP-dep_Trfase_major"/>
</dbReference>
<keyword evidence="2" id="KW-0663">Pyridoxal phosphate</keyword>
<dbReference type="RefSeq" id="WP_021330984.1">
    <property type="nucleotide sequence ID" value="NZ_AUZJ01000050.1"/>
</dbReference>
<gene>
    <name evidence="5" type="ORF">HMPREF0860_1393</name>
    <name evidence="4" type="ORF">HMPREF1325_1161</name>
</gene>
<evidence type="ECO:0000256" key="2">
    <source>
        <dbReference type="ARBA" id="ARBA00022898"/>
    </source>
</evidence>
<organism evidence="4 6">
    <name type="scientific">Treponema socranskii subsp. socranskii VPI DR56BR1116 = ATCC 35536</name>
    <dbReference type="NCBI Taxonomy" id="1125725"/>
    <lineage>
        <taxon>Bacteria</taxon>
        <taxon>Pseudomonadati</taxon>
        <taxon>Spirochaetota</taxon>
        <taxon>Spirochaetia</taxon>
        <taxon>Spirochaetales</taxon>
        <taxon>Treponemataceae</taxon>
        <taxon>Treponema</taxon>
    </lineage>
</organism>
<evidence type="ECO:0000313" key="5">
    <source>
        <dbReference type="EMBL" id="ERK01488.1"/>
    </source>
</evidence>
<dbReference type="PANTHER" id="PTHR11601">
    <property type="entry name" value="CYSTEINE DESULFURYLASE FAMILY MEMBER"/>
    <property type="match status" value="1"/>
</dbReference>
<dbReference type="InterPro" id="IPR015424">
    <property type="entry name" value="PyrdxlP-dep_Trfase"/>
</dbReference>
<dbReference type="eggNOG" id="COG1104">
    <property type="taxonomic scope" value="Bacteria"/>
</dbReference>
<comment type="caution">
    <text evidence="4">The sequence shown here is derived from an EMBL/GenBank/DDBJ whole genome shotgun (WGS) entry which is preliminary data.</text>
</comment>
<protein>
    <submittedName>
        <fullName evidence="4">Aminotransferase, class V</fullName>
    </submittedName>
</protein>
<evidence type="ECO:0000313" key="7">
    <source>
        <dbReference type="Proteomes" id="UP000016646"/>
    </source>
</evidence>
<dbReference type="SUPFAM" id="SSF53383">
    <property type="entry name" value="PLP-dependent transferases"/>
    <property type="match status" value="1"/>
</dbReference>
<dbReference type="STRING" id="1125725.HMPREF1325_1161"/>
<dbReference type="Gene3D" id="3.40.640.10">
    <property type="entry name" value="Type I PLP-dependent aspartate aminotransferase-like (Major domain)"/>
    <property type="match status" value="1"/>
</dbReference>
<dbReference type="Gene3D" id="3.90.1150.10">
    <property type="entry name" value="Aspartate Aminotransferase, domain 1"/>
    <property type="match status" value="1"/>
</dbReference>
<dbReference type="Pfam" id="PF00266">
    <property type="entry name" value="Aminotran_5"/>
    <property type="match status" value="1"/>
</dbReference>
<dbReference type="Proteomes" id="UP000016412">
    <property type="component" value="Unassembled WGS sequence"/>
</dbReference>
<name>U1GTS1_TRESO</name>
<dbReference type="InterPro" id="IPR015422">
    <property type="entry name" value="PyrdxlP-dep_Trfase_small"/>
</dbReference>
<dbReference type="EMBL" id="AVQI01000056">
    <property type="protein sequence ID" value="ERK01488.1"/>
    <property type="molecule type" value="Genomic_DNA"/>
</dbReference>
<dbReference type="PIRSF" id="PIRSF005572">
    <property type="entry name" value="NifS"/>
    <property type="match status" value="1"/>
</dbReference>
<reference evidence="6 7" key="1">
    <citation type="submission" date="2013-08" db="EMBL/GenBank/DDBJ databases">
        <authorList>
            <person name="Durkin A.S."/>
            <person name="Haft D.R."/>
            <person name="McCorrison J."/>
            <person name="Torralba M."/>
            <person name="Gillis M."/>
            <person name="Haft D.H."/>
            <person name="Methe B."/>
            <person name="Sutton G."/>
            <person name="Nelson K.E."/>
        </authorList>
    </citation>
    <scope>NUCLEOTIDE SEQUENCE [LARGE SCALE GENOMIC DNA]</scope>
    <source>
        <strain evidence="5 7">ATCC 35536</strain>
        <strain evidence="4 6">VPI DR56BR1116</strain>
    </source>
</reference>
<accession>U1GTS1</accession>
<comment type="cofactor">
    <cofactor evidence="1">
        <name>pyridoxal 5'-phosphate</name>
        <dbReference type="ChEBI" id="CHEBI:597326"/>
    </cofactor>
</comment>